<organism evidence="2 3">
    <name type="scientific">Plakobranchus ocellatus</name>
    <dbReference type="NCBI Taxonomy" id="259542"/>
    <lineage>
        <taxon>Eukaryota</taxon>
        <taxon>Metazoa</taxon>
        <taxon>Spiralia</taxon>
        <taxon>Lophotrochozoa</taxon>
        <taxon>Mollusca</taxon>
        <taxon>Gastropoda</taxon>
        <taxon>Heterobranchia</taxon>
        <taxon>Euthyneura</taxon>
        <taxon>Panpulmonata</taxon>
        <taxon>Sacoglossa</taxon>
        <taxon>Placobranchoidea</taxon>
        <taxon>Plakobranchidae</taxon>
        <taxon>Plakobranchus</taxon>
    </lineage>
</organism>
<name>A0AAV4CFK0_9GAST</name>
<evidence type="ECO:0000256" key="1">
    <source>
        <dbReference type="SAM" id="MobiDB-lite"/>
    </source>
</evidence>
<feature type="compositionally biased region" description="Polar residues" evidence="1">
    <location>
        <begin position="39"/>
        <end position="55"/>
    </location>
</feature>
<dbReference type="Proteomes" id="UP000735302">
    <property type="component" value="Unassembled WGS sequence"/>
</dbReference>
<gene>
    <name evidence="2" type="ORF">PoB_005677800</name>
</gene>
<evidence type="ECO:0000313" key="2">
    <source>
        <dbReference type="EMBL" id="GFO30273.1"/>
    </source>
</evidence>
<evidence type="ECO:0000313" key="3">
    <source>
        <dbReference type="Proteomes" id="UP000735302"/>
    </source>
</evidence>
<reference evidence="2 3" key="1">
    <citation type="journal article" date="2021" name="Elife">
        <title>Chloroplast acquisition without the gene transfer in kleptoplastic sea slugs, Plakobranchus ocellatus.</title>
        <authorList>
            <person name="Maeda T."/>
            <person name="Takahashi S."/>
            <person name="Yoshida T."/>
            <person name="Shimamura S."/>
            <person name="Takaki Y."/>
            <person name="Nagai Y."/>
            <person name="Toyoda A."/>
            <person name="Suzuki Y."/>
            <person name="Arimoto A."/>
            <person name="Ishii H."/>
            <person name="Satoh N."/>
            <person name="Nishiyama T."/>
            <person name="Hasebe M."/>
            <person name="Maruyama T."/>
            <person name="Minagawa J."/>
            <person name="Obokata J."/>
            <person name="Shigenobu S."/>
        </authorList>
    </citation>
    <scope>NUCLEOTIDE SEQUENCE [LARGE SCALE GENOMIC DNA]</scope>
</reference>
<feature type="compositionally biased region" description="Basic residues" evidence="1">
    <location>
        <begin position="70"/>
        <end position="86"/>
    </location>
</feature>
<comment type="caution">
    <text evidence="2">The sequence shown here is derived from an EMBL/GenBank/DDBJ whole genome shotgun (WGS) entry which is preliminary data.</text>
</comment>
<keyword evidence="3" id="KW-1185">Reference proteome</keyword>
<accession>A0AAV4CFK0</accession>
<proteinExistence type="predicted"/>
<sequence length="107" mass="12516">MIRTKLNWREFNPSQIGVAHRTAPYRNKADRSAIGHFCSHTTATETQQERSTSNPRRTDVDTTEQPTKQGAKRCQRRNSSHRHCRLREHPSHLHTGWTCNKIISREQ</sequence>
<dbReference type="EMBL" id="BLXT01006233">
    <property type="protein sequence ID" value="GFO30273.1"/>
    <property type="molecule type" value="Genomic_DNA"/>
</dbReference>
<protein>
    <submittedName>
        <fullName evidence="2">Uncharacterized protein</fullName>
    </submittedName>
</protein>
<dbReference type="AlphaFoldDB" id="A0AAV4CFK0"/>
<feature type="region of interest" description="Disordered" evidence="1">
    <location>
        <begin position="39"/>
        <end position="91"/>
    </location>
</feature>